<dbReference type="Proteomes" id="UP000654370">
    <property type="component" value="Unassembled WGS sequence"/>
</dbReference>
<dbReference type="InterPro" id="IPR012981">
    <property type="entry name" value="PIH1_N"/>
</dbReference>
<dbReference type="GO" id="GO:0097255">
    <property type="term" value="C:R2TP complex"/>
    <property type="evidence" value="ECO:0007669"/>
    <property type="project" value="TreeGrafter"/>
</dbReference>
<dbReference type="InterPro" id="IPR050734">
    <property type="entry name" value="PIH1/Kintoun_subfamily"/>
</dbReference>
<evidence type="ECO:0000256" key="1">
    <source>
        <dbReference type="ARBA" id="ARBA00008511"/>
    </source>
</evidence>
<dbReference type="GO" id="GO:0006364">
    <property type="term" value="P:rRNA processing"/>
    <property type="evidence" value="ECO:0007669"/>
    <property type="project" value="TreeGrafter"/>
</dbReference>
<evidence type="ECO:0000313" key="3">
    <source>
        <dbReference type="EMBL" id="KAG2171593.1"/>
    </source>
</evidence>
<dbReference type="OrthoDB" id="5135119at2759"/>
<dbReference type="PANTHER" id="PTHR22997">
    <property type="entry name" value="PIH1 DOMAIN-CONTAINING PROTEIN 1"/>
    <property type="match status" value="1"/>
</dbReference>
<dbReference type="GO" id="GO:1990904">
    <property type="term" value="C:ribonucleoprotein complex"/>
    <property type="evidence" value="ECO:0007669"/>
    <property type="project" value="TreeGrafter"/>
</dbReference>
<sequence length="310" mass="34343">MPKLEFEDNHPSSLLFNPQPAVNDLSADDQEALVSHFAQELEQDPSKLEQLAAQVIREQKAQQAQFKTMEIQPEAGFVCKTKTTTACKEWPIGSKVFINICYAAQVPEPNPAATEADIQKALQGDATATYQVPMSLGAPRRDHDRAGHACMVVDACVHTKPFVRAEGDLDYRLYIIELAIELIEDREKVELSREFTMPNLRSKGTIPKRMLQVPKGSLITDAPTTSKEPLFSRPDIHMVKKQLIVAYTMQAEVAKQVVVDIQPKAVLLSLDGQTHNTPLPVQIDVDSANNSATYHKTSKHLVLQLQGSAP</sequence>
<dbReference type="GO" id="GO:0005737">
    <property type="term" value="C:cytoplasm"/>
    <property type="evidence" value="ECO:0007669"/>
    <property type="project" value="TreeGrafter"/>
</dbReference>
<keyword evidence="4" id="KW-1185">Reference proteome</keyword>
<dbReference type="PANTHER" id="PTHR22997:SF0">
    <property type="entry name" value="PIH1 DOMAIN-CONTAINING PROTEIN 1"/>
    <property type="match status" value="1"/>
</dbReference>
<accession>A0A8H7U9C9</accession>
<evidence type="ECO:0000313" key="4">
    <source>
        <dbReference type="Proteomes" id="UP000654370"/>
    </source>
</evidence>
<dbReference type="GO" id="GO:0000492">
    <property type="term" value="P:box C/D snoRNP assembly"/>
    <property type="evidence" value="ECO:0007669"/>
    <property type="project" value="TreeGrafter"/>
</dbReference>
<protein>
    <recommendedName>
        <fullName evidence="2">PIH1 N-terminal domain-containing protein</fullName>
    </recommendedName>
</protein>
<evidence type="ECO:0000259" key="2">
    <source>
        <dbReference type="Pfam" id="PF08190"/>
    </source>
</evidence>
<comment type="caution">
    <text evidence="3">The sequence shown here is derived from an EMBL/GenBank/DDBJ whole genome shotgun (WGS) entry which is preliminary data.</text>
</comment>
<dbReference type="Pfam" id="PF08190">
    <property type="entry name" value="PIH1"/>
    <property type="match status" value="1"/>
</dbReference>
<reference evidence="3" key="1">
    <citation type="submission" date="2020-12" db="EMBL/GenBank/DDBJ databases">
        <title>Metabolic potential, ecology and presence of endohyphal bacteria is reflected in genomic diversity of Mucoromycotina.</title>
        <authorList>
            <person name="Muszewska A."/>
            <person name="Okrasinska A."/>
            <person name="Steczkiewicz K."/>
            <person name="Drgas O."/>
            <person name="Orlowska M."/>
            <person name="Perlinska-Lenart U."/>
            <person name="Aleksandrzak-Piekarczyk T."/>
            <person name="Szatraj K."/>
            <person name="Zielenkiewicz U."/>
            <person name="Pilsyk S."/>
            <person name="Malc E."/>
            <person name="Mieczkowski P."/>
            <person name="Kruszewska J.S."/>
            <person name="Biernat P."/>
            <person name="Pawlowska J."/>
        </authorList>
    </citation>
    <scope>NUCLEOTIDE SEQUENCE</scope>
    <source>
        <strain evidence="3">WA0000067209</strain>
    </source>
</reference>
<comment type="similarity">
    <text evidence="1">Belongs to the PIH1 family.</text>
</comment>
<name>A0A8H7U9C9_MORIS</name>
<gene>
    <name evidence="3" type="ORF">INT43_008319</name>
</gene>
<organism evidence="3 4">
    <name type="scientific">Mortierella isabellina</name>
    <name type="common">Filamentous fungus</name>
    <name type="synonym">Umbelopsis isabellina</name>
    <dbReference type="NCBI Taxonomy" id="91625"/>
    <lineage>
        <taxon>Eukaryota</taxon>
        <taxon>Fungi</taxon>
        <taxon>Fungi incertae sedis</taxon>
        <taxon>Mucoromycota</taxon>
        <taxon>Mucoromycotina</taxon>
        <taxon>Umbelopsidomycetes</taxon>
        <taxon>Umbelopsidales</taxon>
        <taxon>Umbelopsidaceae</taxon>
        <taxon>Umbelopsis</taxon>
    </lineage>
</organism>
<dbReference type="AlphaFoldDB" id="A0A8H7U9C9"/>
<feature type="domain" description="PIH1 N-terminal" evidence="2">
    <location>
        <begin position="54"/>
        <end position="212"/>
    </location>
</feature>
<dbReference type="EMBL" id="JAEPQZ010000020">
    <property type="protein sequence ID" value="KAG2171593.1"/>
    <property type="molecule type" value="Genomic_DNA"/>
</dbReference>
<proteinExistence type="inferred from homology"/>